<dbReference type="Pfam" id="PF03478">
    <property type="entry name" value="Beta-prop_KIB1-4"/>
    <property type="match status" value="1"/>
</dbReference>
<dbReference type="SMART" id="SM00256">
    <property type="entry name" value="FBOX"/>
    <property type="match status" value="1"/>
</dbReference>
<dbReference type="PANTHER" id="PTHR44259:SF15">
    <property type="entry name" value="F-BOX PROTEIN KIB2-RELATED"/>
    <property type="match status" value="1"/>
</dbReference>
<dbReference type="InterPro" id="IPR050942">
    <property type="entry name" value="F-box_BR-signaling"/>
</dbReference>
<accession>A0ABM0YIH2</accession>
<dbReference type="InterPro" id="IPR001810">
    <property type="entry name" value="F-box_dom"/>
</dbReference>
<dbReference type="Gene3D" id="1.20.1280.50">
    <property type="match status" value="1"/>
</dbReference>
<reference evidence="2" key="1">
    <citation type="journal article" date="2014" name="Nat. Commun.">
        <title>The emerging biofuel crop Camelina sativa retains a highly undifferentiated hexaploid genome structure.</title>
        <authorList>
            <person name="Kagale S."/>
            <person name="Koh C."/>
            <person name="Nixon J."/>
            <person name="Bollina V."/>
            <person name="Clarke W.E."/>
            <person name="Tuteja R."/>
            <person name="Spillane C."/>
            <person name="Robinson S.J."/>
            <person name="Links M.G."/>
            <person name="Clarke C."/>
            <person name="Higgins E.E."/>
            <person name="Huebert T."/>
            <person name="Sharpe A.G."/>
            <person name="Parkin I.A."/>
        </authorList>
    </citation>
    <scope>NUCLEOTIDE SEQUENCE [LARGE SCALE GENOMIC DNA]</scope>
    <source>
        <strain evidence="2">cv. DH55</strain>
    </source>
</reference>
<dbReference type="InterPro" id="IPR036047">
    <property type="entry name" value="F-box-like_dom_sf"/>
</dbReference>
<evidence type="ECO:0000259" key="1">
    <source>
        <dbReference type="SMART" id="SM00256"/>
    </source>
</evidence>
<sequence length="452" mass="52004">MLKLKKTSNSRRRREEAKLSSMSLAELLSYDHERREKKARKKRNCLYWSELPPDLIHSVLQRLSLRDLQRAKSICSAWLSASRSCLPKSQDPWLIIFPNNNEDDMNMNRCKLFNPEEKDKLYSISQDLGVGGVCVATYGCWLLMRNPLFNLYIVNLLTGQRIDLPPVESQRGKTKLERIVDDRFHATQLSGSSDQYYEADSIGLEINSPGLWIDEEARDYLVIFSFKIPRWPFDTQCAVICKKGDHSWREFPDSSPCSDMVYKHHKLYVYRYGAIQIFDISGDGLIPLKAPETDAVYVAPFSFDDFHHESCLGLCYFEKTSIVVTVSGHVLMVVSVVTLFETWSFRIYKMCSCTKKWKRLLYLDGEAILLDLGVTVPAKDFEGINDNSIYFSGLGINDNSIYFSGLGQDDKEDDIFIFNLKGETMKRPHQSVSSPLLCSCARWFLPGFSYKY</sequence>
<protein>
    <submittedName>
        <fullName evidence="3">Probable F-box protein At4g22165</fullName>
    </submittedName>
</protein>
<evidence type="ECO:0000313" key="3">
    <source>
        <dbReference type="RefSeq" id="XP_010501383.1"/>
    </source>
</evidence>
<organism evidence="2 3">
    <name type="scientific">Camelina sativa</name>
    <name type="common">False flax</name>
    <name type="synonym">Myagrum sativum</name>
    <dbReference type="NCBI Taxonomy" id="90675"/>
    <lineage>
        <taxon>Eukaryota</taxon>
        <taxon>Viridiplantae</taxon>
        <taxon>Streptophyta</taxon>
        <taxon>Embryophyta</taxon>
        <taxon>Tracheophyta</taxon>
        <taxon>Spermatophyta</taxon>
        <taxon>Magnoliopsida</taxon>
        <taxon>eudicotyledons</taxon>
        <taxon>Gunneridae</taxon>
        <taxon>Pentapetalae</taxon>
        <taxon>rosids</taxon>
        <taxon>malvids</taxon>
        <taxon>Brassicales</taxon>
        <taxon>Brassicaceae</taxon>
        <taxon>Camelineae</taxon>
        <taxon>Camelina</taxon>
    </lineage>
</organism>
<dbReference type="PANTHER" id="PTHR44259">
    <property type="entry name" value="OS07G0183000 PROTEIN-RELATED"/>
    <property type="match status" value="1"/>
</dbReference>
<reference evidence="3" key="2">
    <citation type="submission" date="2025-08" db="UniProtKB">
        <authorList>
            <consortium name="RefSeq"/>
        </authorList>
    </citation>
    <scope>IDENTIFICATION</scope>
    <source>
        <tissue evidence="3">Leaf</tissue>
    </source>
</reference>
<proteinExistence type="predicted"/>
<dbReference type="SUPFAM" id="SSF81383">
    <property type="entry name" value="F-box domain"/>
    <property type="match status" value="1"/>
</dbReference>
<evidence type="ECO:0000313" key="2">
    <source>
        <dbReference type="Proteomes" id="UP000694864"/>
    </source>
</evidence>
<gene>
    <name evidence="3" type="primary">LOC104778629</name>
</gene>
<dbReference type="RefSeq" id="XP_010501383.1">
    <property type="nucleotide sequence ID" value="XM_010503081.1"/>
</dbReference>
<dbReference type="InterPro" id="IPR005174">
    <property type="entry name" value="KIB1-4_b-propeller"/>
</dbReference>
<dbReference type="Pfam" id="PF00646">
    <property type="entry name" value="F-box"/>
    <property type="match status" value="1"/>
</dbReference>
<dbReference type="GeneID" id="104778629"/>
<dbReference type="Proteomes" id="UP000694864">
    <property type="component" value="Chromosome 3"/>
</dbReference>
<feature type="domain" description="F-box" evidence="1">
    <location>
        <begin position="51"/>
        <end position="91"/>
    </location>
</feature>
<name>A0ABM0YIH2_CAMSA</name>
<keyword evidence="2" id="KW-1185">Reference proteome</keyword>